<dbReference type="Pfam" id="PF01476">
    <property type="entry name" value="LysM"/>
    <property type="match status" value="2"/>
</dbReference>
<name>A0A537J1J0_9BACT</name>
<dbReference type="SMART" id="SM00257">
    <property type="entry name" value="LysM"/>
    <property type="match status" value="2"/>
</dbReference>
<feature type="region of interest" description="Disordered" evidence="2">
    <location>
        <begin position="362"/>
        <end position="405"/>
    </location>
</feature>
<feature type="domain" description="LysM" evidence="3">
    <location>
        <begin position="148"/>
        <end position="192"/>
    </location>
</feature>
<proteinExistence type="predicted"/>
<reference evidence="4 5" key="1">
    <citation type="journal article" date="2019" name="Nat. Microbiol.">
        <title>Mediterranean grassland soil C-N compound turnover is dependent on rainfall and depth, and is mediated by genomically divergent microorganisms.</title>
        <authorList>
            <person name="Diamond S."/>
            <person name="Andeer P.F."/>
            <person name="Li Z."/>
            <person name="Crits-Christoph A."/>
            <person name="Burstein D."/>
            <person name="Anantharaman K."/>
            <person name="Lane K.R."/>
            <person name="Thomas B.C."/>
            <person name="Pan C."/>
            <person name="Northen T.R."/>
            <person name="Banfield J.F."/>
        </authorList>
    </citation>
    <scope>NUCLEOTIDE SEQUENCE [LARGE SCALE GENOMIC DNA]</scope>
    <source>
        <strain evidence="4">NP_7</strain>
    </source>
</reference>
<dbReference type="InterPro" id="IPR036779">
    <property type="entry name" value="LysM_dom_sf"/>
</dbReference>
<gene>
    <name evidence="4" type="ORF">E6H04_14305</name>
</gene>
<dbReference type="AlphaFoldDB" id="A0A537J1J0"/>
<evidence type="ECO:0000256" key="1">
    <source>
        <dbReference type="ARBA" id="ARBA00022729"/>
    </source>
</evidence>
<comment type="caution">
    <text evidence="4">The sequence shown here is derived from an EMBL/GenBank/DDBJ whole genome shotgun (WGS) entry which is preliminary data.</text>
</comment>
<dbReference type="Pfam" id="PF01551">
    <property type="entry name" value="Peptidase_M23"/>
    <property type="match status" value="1"/>
</dbReference>
<dbReference type="Gene3D" id="3.10.350.10">
    <property type="entry name" value="LysM domain"/>
    <property type="match status" value="2"/>
</dbReference>
<keyword evidence="1" id="KW-0732">Signal</keyword>
<dbReference type="Gene3D" id="2.70.70.10">
    <property type="entry name" value="Glucose Permease (Domain IIA)"/>
    <property type="match status" value="1"/>
</dbReference>
<accession>A0A537J1J0</accession>
<evidence type="ECO:0000256" key="2">
    <source>
        <dbReference type="SAM" id="MobiDB-lite"/>
    </source>
</evidence>
<dbReference type="Proteomes" id="UP000320048">
    <property type="component" value="Unassembled WGS sequence"/>
</dbReference>
<feature type="domain" description="LysM" evidence="3">
    <location>
        <begin position="76"/>
        <end position="120"/>
    </location>
</feature>
<organism evidence="4 5">
    <name type="scientific">Candidatus Segetimicrobium genomatis</name>
    <dbReference type="NCBI Taxonomy" id="2569760"/>
    <lineage>
        <taxon>Bacteria</taxon>
        <taxon>Bacillati</taxon>
        <taxon>Candidatus Sysuimicrobiota</taxon>
        <taxon>Candidatus Sysuimicrobiia</taxon>
        <taxon>Candidatus Sysuimicrobiales</taxon>
        <taxon>Candidatus Segetimicrobiaceae</taxon>
        <taxon>Candidatus Segetimicrobium</taxon>
    </lineage>
</organism>
<dbReference type="SUPFAM" id="SSF51261">
    <property type="entry name" value="Duplicated hybrid motif"/>
    <property type="match status" value="1"/>
</dbReference>
<dbReference type="InterPro" id="IPR011055">
    <property type="entry name" value="Dup_hybrid_motif"/>
</dbReference>
<dbReference type="EMBL" id="VBAO01000472">
    <property type="protein sequence ID" value="TMI77429.1"/>
    <property type="molecule type" value="Genomic_DNA"/>
</dbReference>
<dbReference type="PROSITE" id="PS51782">
    <property type="entry name" value="LYSM"/>
    <property type="match status" value="2"/>
</dbReference>
<dbReference type="InterPro" id="IPR018392">
    <property type="entry name" value="LysM"/>
</dbReference>
<evidence type="ECO:0000313" key="5">
    <source>
        <dbReference type="Proteomes" id="UP000320048"/>
    </source>
</evidence>
<dbReference type="GO" id="GO:0004222">
    <property type="term" value="F:metalloendopeptidase activity"/>
    <property type="evidence" value="ECO:0007669"/>
    <property type="project" value="TreeGrafter"/>
</dbReference>
<evidence type="ECO:0000259" key="3">
    <source>
        <dbReference type="PROSITE" id="PS51782"/>
    </source>
</evidence>
<sequence length="405" mass="41658">MAERTRLAAAGLFLALTLGVVPAVLPVNHAGADSGSPSLDLASIMPLVLFRGGAFTPAPGSSEPRINPIASLAGPRARRVEPGDTLTGIAEEAGMSVETLAAANHLSLEAFLHPGQVITLPPKPSSHAPAIATHTAATATPAPAPVEMNHEVAPGETLWGIAHTFGVRVEALAAANNIALDDVLHPGDALVVPADGSSPASAGAHRIHVRTPPTPGGVGSPAVYEELRAHFGSMLRPSEGRITSRFGWRIHPIFGTREFHTGIDIANRSGTPVLAVEDGIVRFAGWKGGYGRLIIVAHPNGLETGYAHLSATLVSVGQQVAKGQVVGRMGTTGWSTGPHLFFEVRRNGIALDPTFFLEGATGAPAASTSSAPATQERPATEHPTIVPAADQSRSGLETGPTPSLP</sequence>
<dbReference type="PANTHER" id="PTHR21666">
    <property type="entry name" value="PEPTIDASE-RELATED"/>
    <property type="match status" value="1"/>
</dbReference>
<dbReference type="InterPro" id="IPR016047">
    <property type="entry name" value="M23ase_b-sheet_dom"/>
</dbReference>
<dbReference type="CDD" id="cd12797">
    <property type="entry name" value="M23_peptidase"/>
    <property type="match status" value="1"/>
</dbReference>
<dbReference type="SUPFAM" id="SSF54106">
    <property type="entry name" value="LysM domain"/>
    <property type="match status" value="2"/>
</dbReference>
<evidence type="ECO:0000313" key="4">
    <source>
        <dbReference type="EMBL" id="TMI77429.1"/>
    </source>
</evidence>
<feature type="compositionally biased region" description="Low complexity" evidence="2">
    <location>
        <begin position="362"/>
        <end position="374"/>
    </location>
</feature>
<dbReference type="InterPro" id="IPR050570">
    <property type="entry name" value="Cell_wall_metabolism_enzyme"/>
</dbReference>
<protein>
    <submittedName>
        <fullName evidence="4">M23 family metallopeptidase</fullName>
    </submittedName>
</protein>
<dbReference type="PANTHER" id="PTHR21666:SF289">
    <property type="entry name" value="L-ALA--D-GLU ENDOPEPTIDASE"/>
    <property type="match status" value="1"/>
</dbReference>
<dbReference type="CDD" id="cd00118">
    <property type="entry name" value="LysM"/>
    <property type="match status" value="2"/>
</dbReference>
<dbReference type="FunFam" id="2.70.70.10:FF:000006">
    <property type="entry name" value="M23 family peptidase"/>
    <property type="match status" value="1"/>
</dbReference>